<proteinExistence type="predicted"/>
<dbReference type="Proteomes" id="UP001054252">
    <property type="component" value="Unassembled WGS sequence"/>
</dbReference>
<sequence>MMPEKCIMLHLRLRILMVLTELGGPTKKVADDAA</sequence>
<reference evidence="1 2" key="1">
    <citation type="journal article" date="2021" name="Commun. Biol.">
        <title>The genome of Shorea leprosula (Dipterocarpaceae) highlights the ecological relevance of drought in aseasonal tropical rainforests.</title>
        <authorList>
            <person name="Ng K.K.S."/>
            <person name="Kobayashi M.J."/>
            <person name="Fawcett J.A."/>
            <person name="Hatakeyama M."/>
            <person name="Paape T."/>
            <person name="Ng C.H."/>
            <person name="Ang C.C."/>
            <person name="Tnah L.H."/>
            <person name="Lee C.T."/>
            <person name="Nishiyama T."/>
            <person name="Sese J."/>
            <person name="O'Brien M.J."/>
            <person name="Copetti D."/>
            <person name="Mohd Noor M.I."/>
            <person name="Ong R.C."/>
            <person name="Putra M."/>
            <person name="Sireger I.Z."/>
            <person name="Indrioko S."/>
            <person name="Kosugi Y."/>
            <person name="Izuno A."/>
            <person name="Isagi Y."/>
            <person name="Lee S.L."/>
            <person name="Shimizu K.K."/>
        </authorList>
    </citation>
    <scope>NUCLEOTIDE SEQUENCE [LARGE SCALE GENOMIC DNA]</scope>
    <source>
        <strain evidence="1">214</strain>
    </source>
</reference>
<dbReference type="EMBL" id="BPVZ01000148">
    <property type="protein sequence ID" value="GKV41256.1"/>
    <property type="molecule type" value="Genomic_DNA"/>
</dbReference>
<comment type="caution">
    <text evidence="1">The sequence shown here is derived from an EMBL/GenBank/DDBJ whole genome shotgun (WGS) entry which is preliminary data.</text>
</comment>
<protein>
    <submittedName>
        <fullName evidence="1">Uncharacterized protein</fullName>
    </submittedName>
</protein>
<keyword evidence="2" id="KW-1185">Reference proteome</keyword>
<evidence type="ECO:0000313" key="2">
    <source>
        <dbReference type="Proteomes" id="UP001054252"/>
    </source>
</evidence>
<dbReference type="AlphaFoldDB" id="A0AAV5LUR3"/>
<accession>A0AAV5LUR3</accession>
<evidence type="ECO:0000313" key="1">
    <source>
        <dbReference type="EMBL" id="GKV41256.1"/>
    </source>
</evidence>
<gene>
    <name evidence="1" type="ORF">SLEP1_g48817</name>
</gene>
<name>A0AAV5LUR3_9ROSI</name>
<organism evidence="1 2">
    <name type="scientific">Rubroshorea leprosula</name>
    <dbReference type="NCBI Taxonomy" id="152421"/>
    <lineage>
        <taxon>Eukaryota</taxon>
        <taxon>Viridiplantae</taxon>
        <taxon>Streptophyta</taxon>
        <taxon>Embryophyta</taxon>
        <taxon>Tracheophyta</taxon>
        <taxon>Spermatophyta</taxon>
        <taxon>Magnoliopsida</taxon>
        <taxon>eudicotyledons</taxon>
        <taxon>Gunneridae</taxon>
        <taxon>Pentapetalae</taxon>
        <taxon>rosids</taxon>
        <taxon>malvids</taxon>
        <taxon>Malvales</taxon>
        <taxon>Dipterocarpaceae</taxon>
        <taxon>Rubroshorea</taxon>
    </lineage>
</organism>